<evidence type="ECO:0000313" key="2">
    <source>
        <dbReference type="Proteomes" id="UP001321763"/>
    </source>
</evidence>
<dbReference type="EMBL" id="AP026818">
    <property type="protein sequence ID" value="BDR81636.1"/>
    <property type="molecule type" value="Genomic_DNA"/>
</dbReference>
<sequence length="79" mass="9344">MAKESIKTIGLNKVNIEVDFIELSKTKEYEKYKHLQKVNVQDRVIVRYRDFDIDIKVPVIKIRKDVLRGLNAVNLKIIF</sequence>
<dbReference type="Proteomes" id="UP001321763">
    <property type="component" value="Chromosome"/>
</dbReference>
<dbReference type="RefSeq" id="WP_317724391.1">
    <property type="nucleotide sequence ID" value="NZ_AP026818.1"/>
</dbReference>
<name>A0ABC8EF75_CLOTA</name>
<accession>A0ABC8EF75</accession>
<organism evidence="1 2">
    <name type="scientific">Clostridium tetani</name>
    <dbReference type="NCBI Taxonomy" id="1513"/>
    <lineage>
        <taxon>Bacteria</taxon>
        <taxon>Bacillati</taxon>
        <taxon>Bacillota</taxon>
        <taxon>Clostridia</taxon>
        <taxon>Eubacteriales</taxon>
        <taxon>Clostridiaceae</taxon>
        <taxon>Clostridium</taxon>
    </lineage>
</organism>
<protein>
    <submittedName>
        <fullName evidence="1">Uncharacterized protein</fullName>
    </submittedName>
</protein>
<dbReference type="AlphaFoldDB" id="A0ABC8EF75"/>
<evidence type="ECO:0000313" key="1">
    <source>
        <dbReference type="EMBL" id="BDR81636.1"/>
    </source>
</evidence>
<reference evidence="1 2" key="1">
    <citation type="submission" date="2022-09" db="EMBL/GenBank/DDBJ databases">
        <title>complete genome sequences of Clostridium tetani str. KHSU-234311-028 isolated from soil.</title>
        <authorList>
            <person name="Sekizuka T."/>
            <person name="Shitada C."/>
            <person name="Takahashi M."/>
            <person name="Kuroda M."/>
        </authorList>
    </citation>
    <scope>NUCLEOTIDE SEQUENCE [LARGE SCALE GENOMIC DNA]</scope>
    <source>
        <strain evidence="1 2">KHSU-234311-028</strain>
    </source>
</reference>
<proteinExistence type="predicted"/>
<gene>
    <name evidence="1" type="ORF">K234311028_18820</name>
</gene>